<dbReference type="SMART" id="SM00983">
    <property type="entry name" value="TPK_B1_binding"/>
    <property type="match status" value="1"/>
</dbReference>
<dbReference type="Proteomes" id="UP000254808">
    <property type="component" value="Chromosome"/>
</dbReference>
<dbReference type="PANTHER" id="PTHR41299">
    <property type="entry name" value="THIAMINE PYROPHOSPHOKINASE"/>
    <property type="match status" value="1"/>
</dbReference>
<dbReference type="InterPro" id="IPR007371">
    <property type="entry name" value="TPK_catalytic"/>
</dbReference>
<protein>
    <recommendedName>
        <fullName evidence="5">Thiamine diphosphokinase</fullName>
        <ecNumber evidence="5">2.7.6.2</ecNumber>
    </recommendedName>
</protein>
<reference evidence="7 8" key="1">
    <citation type="submission" date="2018-03" db="EMBL/GenBank/DDBJ databases">
        <title>Phenotypic and genomic properties of Cyclonatronum proteinivorum gen. nov., sp. nov., a haloalkaliphilic bacteroidete from soda lakes possessing Na+-translocating rhodopsin.</title>
        <authorList>
            <person name="Toshchakov S.V."/>
            <person name="Korzhenkov A."/>
            <person name="Samarov N.I."/>
            <person name="Kublanov I.V."/>
            <person name="Muntyan M.S."/>
            <person name="Sorokin D.Y."/>
        </authorList>
    </citation>
    <scope>NUCLEOTIDE SEQUENCE [LARGE SCALE GENOMIC DNA]</scope>
    <source>
        <strain evidence="7 8">Omega</strain>
    </source>
</reference>
<dbReference type="KEGG" id="cprv:CYPRO_0059"/>
<evidence type="ECO:0000256" key="1">
    <source>
        <dbReference type="ARBA" id="ARBA00022679"/>
    </source>
</evidence>
<dbReference type="AlphaFoldDB" id="A0A345UFU6"/>
<dbReference type="PANTHER" id="PTHR41299:SF1">
    <property type="entry name" value="THIAMINE PYROPHOSPHOKINASE"/>
    <property type="match status" value="1"/>
</dbReference>
<dbReference type="InterPro" id="IPR006282">
    <property type="entry name" value="Thi_PPkinase"/>
</dbReference>
<keyword evidence="8" id="KW-1185">Reference proteome</keyword>
<dbReference type="InterPro" id="IPR036371">
    <property type="entry name" value="TPK_B1-bd_sf"/>
</dbReference>
<dbReference type="Gene3D" id="3.40.50.10240">
    <property type="entry name" value="Thiamin pyrophosphokinase, catalytic domain"/>
    <property type="match status" value="1"/>
</dbReference>
<accession>A0A345UFU6</accession>
<evidence type="ECO:0000256" key="3">
    <source>
        <dbReference type="ARBA" id="ARBA00022777"/>
    </source>
</evidence>
<dbReference type="Pfam" id="PF04263">
    <property type="entry name" value="TPK_catalytic"/>
    <property type="match status" value="1"/>
</dbReference>
<dbReference type="EMBL" id="CP027806">
    <property type="protein sequence ID" value="AXI99347.1"/>
    <property type="molecule type" value="Genomic_DNA"/>
</dbReference>
<keyword evidence="3 7" id="KW-0418">Kinase</keyword>
<dbReference type="GO" id="GO:0030975">
    <property type="term" value="F:thiamine binding"/>
    <property type="evidence" value="ECO:0007669"/>
    <property type="project" value="InterPro"/>
</dbReference>
<dbReference type="NCBIfam" id="TIGR01378">
    <property type="entry name" value="thi_PPkinase"/>
    <property type="match status" value="1"/>
</dbReference>
<dbReference type="GO" id="GO:0006772">
    <property type="term" value="P:thiamine metabolic process"/>
    <property type="evidence" value="ECO:0007669"/>
    <property type="project" value="UniProtKB-UniRule"/>
</dbReference>
<dbReference type="SUPFAM" id="SSF63999">
    <property type="entry name" value="Thiamin pyrophosphokinase, catalytic domain"/>
    <property type="match status" value="1"/>
</dbReference>
<keyword evidence="2" id="KW-0547">Nucleotide-binding</keyword>
<dbReference type="InterPro" id="IPR053149">
    <property type="entry name" value="TPK"/>
</dbReference>
<evidence type="ECO:0000313" key="8">
    <source>
        <dbReference type="Proteomes" id="UP000254808"/>
    </source>
</evidence>
<organism evidence="7 8">
    <name type="scientific">Cyclonatronum proteinivorum</name>
    <dbReference type="NCBI Taxonomy" id="1457365"/>
    <lineage>
        <taxon>Bacteria</taxon>
        <taxon>Pseudomonadati</taxon>
        <taxon>Balneolota</taxon>
        <taxon>Balneolia</taxon>
        <taxon>Balneolales</taxon>
        <taxon>Cyclonatronaceae</taxon>
        <taxon>Cyclonatronum</taxon>
    </lineage>
</organism>
<dbReference type="SUPFAM" id="SSF63862">
    <property type="entry name" value="Thiamin pyrophosphokinase, substrate-binding domain"/>
    <property type="match status" value="1"/>
</dbReference>
<gene>
    <name evidence="7" type="ORF">CYPRO_0059</name>
</gene>
<evidence type="ECO:0000259" key="6">
    <source>
        <dbReference type="SMART" id="SM00983"/>
    </source>
</evidence>
<evidence type="ECO:0000256" key="2">
    <source>
        <dbReference type="ARBA" id="ARBA00022741"/>
    </source>
</evidence>
<dbReference type="InterPro" id="IPR007373">
    <property type="entry name" value="Thiamin_PyroPKinase_B1-bd"/>
</dbReference>
<evidence type="ECO:0000256" key="4">
    <source>
        <dbReference type="ARBA" id="ARBA00022840"/>
    </source>
</evidence>
<keyword evidence="1" id="KW-0808">Transferase</keyword>
<dbReference type="RefSeq" id="WP_114982590.1">
    <property type="nucleotide sequence ID" value="NZ_CP027806.1"/>
</dbReference>
<dbReference type="GO" id="GO:0005524">
    <property type="term" value="F:ATP binding"/>
    <property type="evidence" value="ECO:0007669"/>
    <property type="project" value="UniProtKB-KW"/>
</dbReference>
<sequence length="213" mass="23474">MNILICGNGQPPSLPLLHKLKHWSDKVIAADGGAFTLRDAQIKPDYIIGDMDSFNPLQDVVEAGSTLLRMGDQETNDLEKALMLSRNLQAKEVVIAGGTGYRLDHTLKNLSCMQRFNPDFEHLLLLDDYCITFVLPPEFSFRTKPGTIVSLFPLTGRVEGIHTSGLKFSLSGEALENGVRDGSSNEAVAEKVTIRHESGTLLLMLPSQWPLKL</sequence>
<dbReference type="GO" id="GO:0009229">
    <property type="term" value="P:thiamine diphosphate biosynthetic process"/>
    <property type="evidence" value="ECO:0007669"/>
    <property type="project" value="InterPro"/>
</dbReference>
<dbReference type="GO" id="GO:0016301">
    <property type="term" value="F:kinase activity"/>
    <property type="evidence" value="ECO:0007669"/>
    <property type="project" value="UniProtKB-KW"/>
</dbReference>
<keyword evidence="4" id="KW-0067">ATP-binding</keyword>
<dbReference type="CDD" id="cd07995">
    <property type="entry name" value="TPK"/>
    <property type="match status" value="1"/>
</dbReference>
<dbReference type="InterPro" id="IPR036759">
    <property type="entry name" value="TPK_catalytic_sf"/>
</dbReference>
<feature type="domain" description="Thiamin pyrophosphokinase thiamin-binding" evidence="6">
    <location>
        <begin position="143"/>
        <end position="202"/>
    </location>
</feature>
<dbReference type="GO" id="GO:0004788">
    <property type="term" value="F:thiamine diphosphokinase activity"/>
    <property type="evidence" value="ECO:0007669"/>
    <property type="project" value="UniProtKB-UniRule"/>
</dbReference>
<evidence type="ECO:0000313" key="7">
    <source>
        <dbReference type="EMBL" id="AXI99347.1"/>
    </source>
</evidence>
<dbReference type="OrthoDB" id="1132102at2"/>
<name>A0A345UFU6_9BACT</name>
<evidence type="ECO:0000256" key="5">
    <source>
        <dbReference type="NCBIfam" id="TIGR01378"/>
    </source>
</evidence>
<proteinExistence type="predicted"/>
<dbReference type="EC" id="2.7.6.2" evidence="5"/>
<dbReference type="Pfam" id="PF04265">
    <property type="entry name" value="TPK_B1_binding"/>
    <property type="match status" value="1"/>
</dbReference>